<keyword evidence="13" id="KW-1185">Reference proteome</keyword>
<evidence type="ECO:0000313" key="12">
    <source>
        <dbReference type="EMBL" id="SOC47379.1"/>
    </source>
</evidence>
<keyword evidence="5" id="KW-0997">Cell inner membrane</keyword>
<sequence length="355" mass="36249">MALENTPMSDIAPDAGNKLPALRGRISFIDLMQSVGLLAVILLGGGIMSILSPVFATMRNIENVLQSATIIAVVAIGQTFVILVAGIDLSVASVLVLSSVLSVGLVQFQGFSPEIGILVALMAGLAIGLVNGLAVTKLRIPALIATLATMTIGRGLAYIYSGGTNIAPVPAFFVDLQAARILGIPAVIVLTLALALVAQIVLSRTSFGRSVYATGGNPLAARLAGINTERVIIIAFMISGLMSAIAGLLITARFEAGAATAAQGLELAVIAAVVIGGVSLFGGEGNMGSMLLGVLLLGLVQNAVNLLNVPPNWDSVVSGLVIAAAAALDVYRRSYLEAGMRKKVIATKAAKSQRA</sequence>
<keyword evidence="6 11" id="KW-0812">Transmembrane</keyword>
<evidence type="ECO:0000256" key="6">
    <source>
        <dbReference type="ARBA" id="ARBA00022692"/>
    </source>
</evidence>
<dbReference type="EMBL" id="OBQD01000029">
    <property type="protein sequence ID" value="SOC47379.1"/>
    <property type="molecule type" value="Genomic_DNA"/>
</dbReference>
<organism evidence="12 13">
    <name type="scientific">Rhizobium subbaraonis</name>
    <dbReference type="NCBI Taxonomy" id="908946"/>
    <lineage>
        <taxon>Bacteria</taxon>
        <taxon>Pseudomonadati</taxon>
        <taxon>Pseudomonadota</taxon>
        <taxon>Alphaproteobacteria</taxon>
        <taxon>Hyphomicrobiales</taxon>
        <taxon>Rhizobiaceae</taxon>
        <taxon>Rhizobium/Agrobacterium group</taxon>
        <taxon>Rhizobium</taxon>
    </lineage>
</organism>
<keyword evidence="7 11" id="KW-1133">Transmembrane helix</keyword>
<evidence type="ECO:0000256" key="5">
    <source>
        <dbReference type="ARBA" id="ARBA00022519"/>
    </source>
</evidence>
<evidence type="ECO:0000256" key="11">
    <source>
        <dbReference type="SAM" id="Phobius"/>
    </source>
</evidence>
<dbReference type="InterPro" id="IPR001851">
    <property type="entry name" value="ABC_transp_permease"/>
</dbReference>
<dbReference type="AlphaFoldDB" id="A0A285UZX2"/>
<evidence type="ECO:0000256" key="7">
    <source>
        <dbReference type="ARBA" id="ARBA00022989"/>
    </source>
</evidence>
<evidence type="ECO:0000256" key="3">
    <source>
        <dbReference type="ARBA" id="ARBA00022448"/>
    </source>
</evidence>
<keyword evidence="3" id="KW-0813">Transport</keyword>
<keyword evidence="4" id="KW-1003">Cell membrane</keyword>
<dbReference type="RefSeq" id="WP_245423691.1">
    <property type="nucleotide sequence ID" value="NZ_OBQD01000029.1"/>
</dbReference>
<protein>
    <recommendedName>
        <fullName evidence="10">Autoinducer 2 import system permease protein LsrC</fullName>
    </recommendedName>
</protein>
<feature type="transmembrane region" description="Helical" evidence="11">
    <location>
        <begin position="264"/>
        <end position="283"/>
    </location>
</feature>
<evidence type="ECO:0000256" key="8">
    <source>
        <dbReference type="ARBA" id="ARBA00023136"/>
    </source>
</evidence>
<name>A0A285UZX2_9HYPH</name>
<comment type="function">
    <text evidence="9">Part of the ABC transporter complex LsrABCD involved in autoinducer 2 (AI-2) import. Probably responsible for the translocation of the substrate across the membrane.</text>
</comment>
<feature type="transmembrane region" description="Helical" evidence="11">
    <location>
        <begin position="68"/>
        <end position="95"/>
    </location>
</feature>
<evidence type="ECO:0000256" key="9">
    <source>
        <dbReference type="ARBA" id="ARBA00025439"/>
    </source>
</evidence>
<feature type="transmembrane region" description="Helical" evidence="11">
    <location>
        <begin position="142"/>
        <end position="161"/>
    </location>
</feature>
<evidence type="ECO:0000256" key="2">
    <source>
        <dbReference type="ARBA" id="ARBA00011262"/>
    </source>
</evidence>
<comment type="subcellular location">
    <subcellularLocation>
        <location evidence="1">Cell membrane</location>
        <topology evidence="1">Multi-pass membrane protein</topology>
    </subcellularLocation>
</comment>
<feature type="transmembrane region" description="Helical" evidence="11">
    <location>
        <begin position="181"/>
        <end position="202"/>
    </location>
</feature>
<feature type="transmembrane region" description="Helical" evidence="11">
    <location>
        <begin position="115"/>
        <end position="135"/>
    </location>
</feature>
<dbReference type="PANTHER" id="PTHR32196">
    <property type="entry name" value="ABC TRANSPORTER PERMEASE PROTEIN YPHD-RELATED-RELATED"/>
    <property type="match status" value="1"/>
</dbReference>
<reference evidence="12 13" key="1">
    <citation type="submission" date="2017-08" db="EMBL/GenBank/DDBJ databases">
        <authorList>
            <person name="de Groot N.N."/>
        </authorList>
    </citation>
    <scope>NUCLEOTIDE SEQUENCE [LARGE SCALE GENOMIC DNA]</scope>
    <source>
        <strain evidence="12 13">JC85</strain>
    </source>
</reference>
<dbReference type="Proteomes" id="UP000219167">
    <property type="component" value="Unassembled WGS sequence"/>
</dbReference>
<comment type="subunit">
    <text evidence="2">The complex is composed of two ATP-binding proteins (LsrA), two transmembrane proteins (LsrC and LsrD) and a solute-binding protein (LsrB).</text>
</comment>
<keyword evidence="8 11" id="KW-0472">Membrane</keyword>
<evidence type="ECO:0000313" key="13">
    <source>
        <dbReference type="Proteomes" id="UP000219167"/>
    </source>
</evidence>
<dbReference type="PANTHER" id="PTHR32196:SF29">
    <property type="entry name" value="AUTOINDUCER 2 IMPORT SYSTEM PERMEASE PROTEIN LSRC"/>
    <property type="match status" value="1"/>
</dbReference>
<accession>A0A285UZX2</accession>
<dbReference type="GO" id="GO:0022857">
    <property type="term" value="F:transmembrane transporter activity"/>
    <property type="evidence" value="ECO:0007669"/>
    <property type="project" value="InterPro"/>
</dbReference>
<dbReference type="GO" id="GO:0005886">
    <property type="term" value="C:plasma membrane"/>
    <property type="evidence" value="ECO:0007669"/>
    <property type="project" value="UniProtKB-SubCell"/>
</dbReference>
<feature type="transmembrane region" description="Helical" evidence="11">
    <location>
        <begin position="313"/>
        <end position="331"/>
    </location>
</feature>
<evidence type="ECO:0000256" key="4">
    <source>
        <dbReference type="ARBA" id="ARBA00022475"/>
    </source>
</evidence>
<feature type="transmembrane region" description="Helical" evidence="11">
    <location>
        <begin position="290"/>
        <end position="307"/>
    </location>
</feature>
<evidence type="ECO:0000256" key="1">
    <source>
        <dbReference type="ARBA" id="ARBA00004651"/>
    </source>
</evidence>
<feature type="transmembrane region" description="Helical" evidence="11">
    <location>
        <begin position="35"/>
        <end position="56"/>
    </location>
</feature>
<feature type="transmembrane region" description="Helical" evidence="11">
    <location>
        <begin position="231"/>
        <end position="252"/>
    </location>
</feature>
<dbReference type="Pfam" id="PF02653">
    <property type="entry name" value="BPD_transp_2"/>
    <property type="match status" value="1"/>
</dbReference>
<proteinExistence type="predicted"/>
<gene>
    <name evidence="12" type="ORF">SAMN05892877_12922</name>
</gene>
<evidence type="ECO:0000256" key="10">
    <source>
        <dbReference type="ARBA" id="ARBA00039382"/>
    </source>
</evidence>
<dbReference type="CDD" id="cd06579">
    <property type="entry name" value="TM_PBP1_transp_AraH_like"/>
    <property type="match status" value="1"/>
</dbReference>